<dbReference type="InterPro" id="IPR008969">
    <property type="entry name" value="CarboxyPept-like_regulatory"/>
</dbReference>
<name>A0A926KKS2_9BACL</name>
<dbReference type="PANTHER" id="PTHR43308">
    <property type="entry name" value="OUTER MEMBRANE PROTEIN ALPHA-RELATED"/>
    <property type="match status" value="1"/>
</dbReference>
<keyword evidence="3" id="KW-0964">Secreted</keyword>
<comment type="caution">
    <text evidence="9">The sequence shown here is derived from an EMBL/GenBank/DDBJ whole genome shotgun (WGS) entry which is preliminary data.</text>
</comment>
<feature type="domain" description="Big-1" evidence="7">
    <location>
        <begin position="1064"/>
        <end position="1167"/>
    </location>
</feature>
<evidence type="ECO:0000256" key="3">
    <source>
        <dbReference type="ARBA" id="ARBA00022525"/>
    </source>
</evidence>
<dbReference type="Proteomes" id="UP000650466">
    <property type="component" value="Unassembled WGS sequence"/>
</dbReference>
<dbReference type="GO" id="GO:0005576">
    <property type="term" value="C:extracellular region"/>
    <property type="evidence" value="ECO:0007669"/>
    <property type="project" value="UniProtKB-SubCell"/>
</dbReference>
<feature type="domain" description="SLH" evidence="8">
    <location>
        <begin position="1658"/>
        <end position="1721"/>
    </location>
</feature>
<evidence type="ECO:0000259" key="8">
    <source>
        <dbReference type="PROSITE" id="PS51272"/>
    </source>
</evidence>
<evidence type="ECO:0000256" key="2">
    <source>
        <dbReference type="ARBA" id="ARBA00010116"/>
    </source>
</evidence>
<evidence type="ECO:0000256" key="1">
    <source>
        <dbReference type="ARBA" id="ARBA00004613"/>
    </source>
</evidence>
<dbReference type="Gene3D" id="2.60.40.1120">
    <property type="entry name" value="Carboxypeptidase-like, regulatory domain"/>
    <property type="match status" value="1"/>
</dbReference>
<accession>A0A926KKS2</accession>
<dbReference type="SUPFAM" id="SSF49373">
    <property type="entry name" value="Invasin/intimin cell-adhesion fragments"/>
    <property type="match status" value="1"/>
</dbReference>
<dbReference type="InterPro" id="IPR001119">
    <property type="entry name" value="SLH_dom"/>
</dbReference>
<dbReference type="RefSeq" id="WP_188172733.1">
    <property type="nucleotide sequence ID" value="NZ_JACVVD010000001.1"/>
</dbReference>
<dbReference type="Pfam" id="PF02369">
    <property type="entry name" value="Big_1"/>
    <property type="match status" value="1"/>
</dbReference>
<feature type="signal peptide" evidence="6">
    <location>
        <begin position="1"/>
        <end position="29"/>
    </location>
</feature>
<feature type="region of interest" description="Disordered" evidence="5">
    <location>
        <begin position="1801"/>
        <end position="1824"/>
    </location>
</feature>
<dbReference type="Pfam" id="PF17210">
    <property type="entry name" value="SdrD_B"/>
    <property type="match status" value="1"/>
</dbReference>
<dbReference type="InterPro" id="IPR003344">
    <property type="entry name" value="Big_1_dom"/>
</dbReference>
<sequence length="1824" mass="193706">MLKRHAWTLITAGILLLLAFCGANQHAFAEGSRDLVSQGGNRPFMEWDIEKNTSGITRTTELNVYAKSGEIIHLGSSIHTSYDVGSGVREDIVLISPSGTRQVLDVVKDGAGYIGTVAQETAGPNINNSAPAGFTPRSVTANEGGWWKVEFHAAARSRNVASDPAAILTTAQWLDNGGNTPVVPAWDVTVTDAGGAEKKGRLFSYSLALNMGGNNNIALKSKVYILTKDGFQYLTDMNGIDPFGFIFFSNNRGYIDNGKTLYHSVTLSTDTNPAPLGGVTVQNPKQPDTVTGMTHRVFFNQPSEDLPSDIPTAPLSLPAPENFNFVNAAGAGPVTPVQQGGTFSFTLNRSATYQLIIDTDSNGVFDPSADKVIEDVASPGLNQLQWNGSNRAGNAVPVGAYKAKLLIKGGEYHFPLLDVEHAPNGIKINMLNPPGAFPTGVTNSTVYYDDSNYTTSNGTPISLDPGTGMVAPSPRNAVTGQDSSNGAHGFSGNYGNNKAMDTWIYFPGPSSEFTAYVTDSSISGVVFMDTDQDGVQDSGEAGIAGVEVNVTDPLAGTFTVTTDANGAYALPVNRGSVTVEIDPSSNTELNGMASTTGGSSQTVSVTISGNAAVPAFGYVNRPPSVANIAKSGMAGEDIAFAEADFTAKFTDPEQSPLAKVKIVTLPQASEGTLRLLTGAGSTLVTEGQELALTDLDKLVFTPAAGKTGEVTFLWNGTDGSAYAVADAQVKITLNTPPVVSDINKAGLNDTVIEFTTADFAQNPAYQDADGDTLDHVLITLPNHFDEQGKLWYTSTVTGVVYISPGIDTLISRAELNSLKFAPAEGLPNGTVSFPWQAHDGHYYSTSAALVNIAYNGKPVAEPQTVTAEEGTTIIRLVLKGADQETVTGLVYSIVSQPGKGTLAPASDNLSEDVWNYTPSAGFTGGEDSFSFTVTDSDGQTSQPATVTILINKALDGWVGTKNQGDETIVKAVPGNPLKLSAVSSLLADEVTALVNGTQVSLLLANPETYQTDGFKKWEKANYTLPAATAAGEYTVTFEAKKADQTLLPAEKKLADNKFRVAGASLQLTANPDSIIGDGQSTTVLTAVIQDVDGQPIADVEVVFAAPPGGGSFVGSDRAITDAQGKATVTYRSANISSDEAQSIPVTATVIDEAKGLAAQDQITVIFMPATIRGIITKGSNNEDVAGATVRVTLDLDGDGVIEPGVDFDKTVITGADGSYSLPVPKGDQLYSLEITQTVAVGGVQTPITYKQTAEVGKISGSGVEDFDSRKTVTGIILLKKPDGLSSLFSSDVISKTKVYLKTTEGSYIMDGALPKAFGLQGSGVFSADGLAVGTYSVEIRYEVEPGQEIIINRSEVTVKKDGEMNISEELVDPYGTVTDGDFPHATIQGAVVTLYYANTARNGAKGGTQVTLPGIPGFEPNNNASPVQNTDANGFYAYMVYPDTDYYLIVTKDGYDTYVSRTISVGKEIVKHNVQLFRPESTSSSSSVTESAEYKATINLSVDRNLVEEGGTTAITVDYKNIGSGSIPSGEVIITLPKGVEVVDANGGKVKEDTITWTIGNLPAGASGSFKIIVKWPQLTTAEQQFELSGQFRAVGNKANTVSSNVLVKVFANRFGHLQHQRYILGYPDKMFKPDRSLTRAELAAIVARLTENGKISDPLQFNDVTEAHWAANYIKIVTKHRYFGGYEDGSFRPEAAVTRGELASVMTRFLKLEVSPIAELHFSDVKGHWAGAAIEQLYRGHFLTGYPDATFKPDLAIRRDEAVTMINRMLYRGPLKGLSPQFPDMPETHWAFGDVQEATVSHESTRNKDGSETWKNNIEDDVR</sequence>
<proteinExistence type="inferred from homology"/>
<dbReference type="SUPFAM" id="SSF49464">
    <property type="entry name" value="Carboxypeptidase regulatory domain-like"/>
    <property type="match status" value="2"/>
</dbReference>
<dbReference type="EMBL" id="JACVVD010000001">
    <property type="protein sequence ID" value="MBD0378933.1"/>
    <property type="molecule type" value="Genomic_DNA"/>
</dbReference>
<dbReference type="Pfam" id="PF17963">
    <property type="entry name" value="Big_9"/>
    <property type="match status" value="1"/>
</dbReference>
<reference evidence="9" key="1">
    <citation type="submission" date="2020-09" db="EMBL/GenBank/DDBJ databases">
        <title>Draft Genome Sequence of Paenibacillus sp. WST5.</title>
        <authorList>
            <person name="Bao Z."/>
        </authorList>
    </citation>
    <scope>NUCLEOTIDE SEQUENCE</scope>
    <source>
        <strain evidence="9">WST5</strain>
    </source>
</reference>
<dbReference type="InterPro" id="IPR008964">
    <property type="entry name" value="Invasin/intimin_cell_adhesion"/>
</dbReference>
<dbReference type="Gene3D" id="2.60.40.10">
    <property type="entry name" value="Immunoglobulins"/>
    <property type="match status" value="2"/>
</dbReference>
<dbReference type="InterPro" id="IPR033764">
    <property type="entry name" value="Sdr_B"/>
</dbReference>
<dbReference type="InterPro" id="IPR013783">
    <property type="entry name" value="Ig-like_fold"/>
</dbReference>
<dbReference type="Pfam" id="PF00395">
    <property type="entry name" value="SLH"/>
    <property type="match status" value="3"/>
</dbReference>
<evidence type="ECO:0000313" key="9">
    <source>
        <dbReference type="EMBL" id="MBD0378933.1"/>
    </source>
</evidence>
<dbReference type="Gene3D" id="2.60.40.3440">
    <property type="match status" value="1"/>
</dbReference>
<feature type="compositionally biased region" description="Basic and acidic residues" evidence="5">
    <location>
        <begin position="1804"/>
        <end position="1824"/>
    </location>
</feature>
<evidence type="ECO:0000259" key="7">
    <source>
        <dbReference type="PROSITE" id="PS51127"/>
    </source>
</evidence>
<dbReference type="Pfam" id="PF01345">
    <property type="entry name" value="DUF11"/>
    <property type="match status" value="1"/>
</dbReference>
<dbReference type="SMART" id="SM00634">
    <property type="entry name" value="BID_1"/>
    <property type="match status" value="1"/>
</dbReference>
<comment type="subcellular location">
    <subcellularLocation>
        <location evidence="1">Secreted</location>
    </subcellularLocation>
</comment>
<keyword evidence="10" id="KW-1185">Reference proteome</keyword>
<gene>
    <name evidence="9" type="ORF">ICC18_02205</name>
</gene>
<dbReference type="InterPro" id="IPR051465">
    <property type="entry name" value="Cell_Envelope_Struct_Comp"/>
</dbReference>
<evidence type="ECO:0000313" key="10">
    <source>
        <dbReference type="Proteomes" id="UP000650466"/>
    </source>
</evidence>
<keyword evidence="4 6" id="KW-0732">Signal</keyword>
<dbReference type="SUPFAM" id="SSF117074">
    <property type="entry name" value="Hypothetical protein PA1324"/>
    <property type="match status" value="1"/>
</dbReference>
<evidence type="ECO:0000256" key="4">
    <source>
        <dbReference type="ARBA" id="ARBA00022729"/>
    </source>
</evidence>
<protein>
    <submittedName>
        <fullName evidence="9">S-layer homology domain-containing protein</fullName>
    </submittedName>
</protein>
<dbReference type="InterPro" id="IPR001434">
    <property type="entry name" value="OmcB-like_DUF11"/>
</dbReference>
<evidence type="ECO:0000256" key="6">
    <source>
        <dbReference type="SAM" id="SignalP"/>
    </source>
</evidence>
<feature type="chain" id="PRO_5036835554" evidence="6">
    <location>
        <begin position="30"/>
        <end position="1824"/>
    </location>
</feature>
<organism evidence="9 10">
    <name type="scientific">Paenibacillus sedimenti</name>
    <dbReference type="NCBI Taxonomy" id="2770274"/>
    <lineage>
        <taxon>Bacteria</taxon>
        <taxon>Bacillati</taxon>
        <taxon>Bacillota</taxon>
        <taxon>Bacilli</taxon>
        <taxon>Bacillales</taxon>
        <taxon>Paenibacillaceae</taxon>
        <taxon>Paenibacillus</taxon>
    </lineage>
</organism>
<dbReference type="PROSITE" id="PS51127">
    <property type="entry name" value="BIG1"/>
    <property type="match status" value="1"/>
</dbReference>
<evidence type="ECO:0000256" key="5">
    <source>
        <dbReference type="SAM" id="MobiDB-lite"/>
    </source>
</evidence>
<feature type="domain" description="SLH" evidence="8">
    <location>
        <begin position="1723"/>
        <end position="1781"/>
    </location>
</feature>
<dbReference type="PROSITE" id="PS51272">
    <property type="entry name" value="SLH"/>
    <property type="match status" value="2"/>
</dbReference>
<comment type="similarity">
    <text evidence="2">Belongs to the intimin/invasin family.</text>
</comment>